<dbReference type="Proteomes" id="UP001595907">
    <property type="component" value="Unassembled WGS sequence"/>
</dbReference>
<feature type="domain" description="TonB-dependent receptor plug" evidence="12">
    <location>
        <begin position="118"/>
        <end position="231"/>
    </location>
</feature>
<dbReference type="EMBL" id="JBHSCZ010000003">
    <property type="protein sequence ID" value="MFC4263602.1"/>
    <property type="molecule type" value="Genomic_DNA"/>
</dbReference>
<evidence type="ECO:0000256" key="1">
    <source>
        <dbReference type="ARBA" id="ARBA00004571"/>
    </source>
</evidence>
<dbReference type="SUPFAM" id="SSF56935">
    <property type="entry name" value="Porins"/>
    <property type="match status" value="1"/>
</dbReference>
<evidence type="ECO:0000256" key="10">
    <source>
        <dbReference type="SAM" id="SignalP"/>
    </source>
</evidence>
<dbReference type="InterPro" id="IPR037066">
    <property type="entry name" value="Plug_dom_sf"/>
</dbReference>
<comment type="subcellular location">
    <subcellularLocation>
        <location evidence="1 8">Cell outer membrane</location>
        <topology evidence="1 8">Multi-pass membrane protein</topology>
    </subcellularLocation>
</comment>
<feature type="signal peptide" evidence="10">
    <location>
        <begin position="1"/>
        <end position="23"/>
    </location>
</feature>
<feature type="domain" description="TonB-dependent receptor-like beta-barrel" evidence="11">
    <location>
        <begin position="450"/>
        <end position="977"/>
    </location>
</feature>
<dbReference type="InterPro" id="IPR036942">
    <property type="entry name" value="Beta-barrel_TonB_sf"/>
</dbReference>
<gene>
    <name evidence="13" type="ORF">ACFOWM_11975</name>
</gene>
<proteinExistence type="inferred from homology"/>
<dbReference type="InterPro" id="IPR023997">
    <property type="entry name" value="TonB-dep_OMP_SusC/RagA_CS"/>
</dbReference>
<evidence type="ECO:0000256" key="2">
    <source>
        <dbReference type="ARBA" id="ARBA00022448"/>
    </source>
</evidence>
<dbReference type="RefSeq" id="WP_379710406.1">
    <property type="nucleotide sequence ID" value="NZ_JBHSCZ010000003.1"/>
</dbReference>
<keyword evidence="10" id="KW-0732">Signal</keyword>
<evidence type="ECO:0000256" key="6">
    <source>
        <dbReference type="ARBA" id="ARBA00023136"/>
    </source>
</evidence>
<dbReference type="InterPro" id="IPR012910">
    <property type="entry name" value="Plug_dom"/>
</dbReference>
<feature type="chain" id="PRO_5047500059" evidence="10">
    <location>
        <begin position="24"/>
        <end position="1031"/>
    </location>
</feature>
<dbReference type="InterPro" id="IPR039426">
    <property type="entry name" value="TonB-dep_rcpt-like"/>
</dbReference>
<sequence>MKFKFTLLCVSIFLASFITQAVAQNVAVTGSVKNKATGEPLAGATVIAEKTTTSTLADAKGNFSLSVPKGTTISISFTGFSPLTYRISKETTINALMDEQGKGLDEVVVIGYGSKRRKEISTSISTVGAKEIAKLPVADAAQALQGKVAGVTIVQNSGAPGGTGGTAIRIRGISSLTGTNNPLIVLDGYPLPDQGADNILNSFGTGDIESIDVLKDAAAASIYGVRGANGVVIITTKRGKAGRSGLTVDVYRGIQDAWQLPTMLNAKQYAIINSEANIASGRPIIPKLADPDAVERQYGQGTNWLNEIFRKAAMQSVTLSANGGSDKANYYFTAGYFKQDGIIYKTDVERFNLRFNGDIKVNNRIKVGNSLTMNKFIEYGADTYNPFNSVVLLALTTPPTVSPRNADGSYAGGNGNIDGFSEPNPIYQLEVPKNKFVKYRVSGNIFAEIDIVKSLKFKAIFGGDFGYQENNNFRPATPSSGGRPFLETSYSVGKSFNPDYLAEYTLTYEKNFANKHKVTALGGYTFQENRYSYVNASRAGNFTQQIPVLNGQVFNPTTIAQISNSAEDGVGNRLISYISRLNYDYDNRGFFAISLRRDGSSNFAPKNKFATFASVSAAWRLTQEPFMRNVKWVDDLKVRASFGYTGNPNVLPFTYLQGINQGFQYTFGNSSGSGGLVTGAAPSRSFNPDIKWEKNEQLNVGIDAGIFKGKLNVALDVYQRRSKDLILYVAPPFLSGTYESVPFNTGTLQNRGIDLTLNANVISTKKITWNSSAVVSYYKNKVTSLGLSAPLDGGFARITGGSLRTIQGAPAGFFYGFVTEGIFQNYDEIKAHAVQTAGTDPTTSTAPGDIKFKDINGDGVINDADRTNIGNANPNFTFGFTNTINYKNFELTVFIQGSQGNKVLNFTRWYTEGGVSNGNYSNDIIGRWTGPGTSNSMPRVTLNDPNQNNRVSDRFVEDATYVRLKNIRLAYNIPAKFTQRANLKRTQVYVSSQNLVTLTNYSGLDPEVGGGVDIGFYPQARTFIAGITVDF</sequence>
<keyword evidence="6 8" id="KW-0472">Membrane</keyword>
<organism evidence="13 14">
    <name type="scientific">Ferruginibacter yonginensis</name>
    <dbReference type="NCBI Taxonomy" id="1310416"/>
    <lineage>
        <taxon>Bacteria</taxon>
        <taxon>Pseudomonadati</taxon>
        <taxon>Bacteroidota</taxon>
        <taxon>Chitinophagia</taxon>
        <taxon>Chitinophagales</taxon>
        <taxon>Chitinophagaceae</taxon>
        <taxon>Ferruginibacter</taxon>
    </lineage>
</organism>
<evidence type="ECO:0000313" key="14">
    <source>
        <dbReference type="Proteomes" id="UP001595907"/>
    </source>
</evidence>
<dbReference type="InterPro" id="IPR023996">
    <property type="entry name" value="TonB-dep_OMP_SusC/RagA"/>
</dbReference>
<dbReference type="Gene3D" id="2.40.170.20">
    <property type="entry name" value="TonB-dependent receptor, beta-barrel domain"/>
    <property type="match status" value="1"/>
</dbReference>
<dbReference type="SUPFAM" id="SSF49464">
    <property type="entry name" value="Carboxypeptidase regulatory domain-like"/>
    <property type="match status" value="1"/>
</dbReference>
<dbReference type="PROSITE" id="PS52016">
    <property type="entry name" value="TONB_DEPENDENT_REC_3"/>
    <property type="match status" value="1"/>
</dbReference>
<evidence type="ECO:0000256" key="3">
    <source>
        <dbReference type="ARBA" id="ARBA00022452"/>
    </source>
</evidence>
<evidence type="ECO:0000256" key="5">
    <source>
        <dbReference type="ARBA" id="ARBA00023077"/>
    </source>
</evidence>
<keyword evidence="7 8" id="KW-0998">Cell outer membrane</keyword>
<dbReference type="Gene3D" id="2.170.130.10">
    <property type="entry name" value="TonB-dependent receptor, plug domain"/>
    <property type="match status" value="1"/>
</dbReference>
<dbReference type="InterPro" id="IPR008969">
    <property type="entry name" value="CarboxyPept-like_regulatory"/>
</dbReference>
<dbReference type="NCBIfam" id="TIGR04057">
    <property type="entry name" value="SusC_RagA_signa"/>
    <property type="match status" value="1"/>
</dbReference>
<evidence type="ECO:0000259" key="12">
    <source>
        <dbReference type="Pfam" id="PF07715"/>
    </source>
</evidence>
<keyword evidence="5 9" id="KW-0798">TonB box</keyword>
<reference evidence="14" key="1">
    <citation type="journal article" date="2019" name="Int. J. Syst. Evol. Microbiol.">
        <title>The Global Catalogue of Microorganisms (GCM) 10K type strain sequencing project: providing services to taxonomists for standard genome sequencing and annotation.</title>
        <authorList>
            <consortium name="The Broad Institute Genomics Platform"/>
            <consortium name="The Broad Institute Genome Sequencing Center for Infectious Disease"/>
            <person name="Wu L."/>
            <person name="Ma J."/>
        </authorList>
    </citation>
    <scope>NUCLEOTIDE SEQUENCE [LARGE SCALE GENOMIC DNA]</scope>
    <source>
        <strain evidence="14">CECT 8289</strain>
    </source>
</reference>
<evidence type="ECO:0000256" key="7">
    <source>
        <dbReference type="ARBA" id="ARBA00023237"/>
    </source>
</evidence>
<protein>
    <submittedName>
        <fullName evidence="13">SusC/RagA family TonB-linked outer membrane protein</fullName>
    </submittedName>
</protein>
<accession>A0ABV8QV47</accession>
<keyword evidence="14" id="KW-1185">Reference proteome</keyword>
<keyword evidence="3 8" id="KW-1134">Transmembrane beta strand</keyword>
<evidence type="ECO:0000256" key="8">
    <source>
        <dbReference type="PROSITE-ProRule" id="PRU01360"/>
    </source>
</evidence>
<keyword evidence="2 8" id="KW-0813">Transport</keyword>
<dbReference type="Pfam" id="PF00593">
    <property type="entry name" value="TonB_dep_Rec_b-barrel"/>
    <property type="match status" value="1"/>
</dbReference>
<dbReference type="InterPro" id="IPR000531">
    <property type="entry name" value="Beta-barrel_TonB"/>
</dbReference>
<dbReference type="Gene3D" id="2.60.40.1120">
    <property type="entry name" value="Carboxypeptidase-like, regulatory domain"/>
    <property type="match status" value="1"/>
</dbReference>
<evidence type="ECO:0000259" key="11">
    <source>
        <dbReference type="Pfam" id="PF00593"/>
    </source>
</evidence>
<comment type="caution">
    <text evidence="13">The sequence shown here is derived from an EMBL/GenBank/DDBJ whole genome shotgun (WGS) entry which is preliminary data.</text>
</comment>
<name>A0ABV8QV47_9BACT</name>
<evidence type="ECO:0000256" key="4">
    <source>
        <dbReference type="ARBA" id="ARBA00022692"/>
    </source>
</evidence>
<evidence type="ECO:0000313" key="13">
    <source>
        <dbReference type="EMBL" id="MFC4263602.1"/>
    </source>
</evidence>
<keyword evidence="4 8" id="KW-0812">Transmembrane</keyword>
<comment type="similarity">
    <text evidence="8 9">Belongs to the TonB-dependent receptor family.</text>
</comment>
<dbReference type="Pfam" id="PF07715">
    <property type="entry name" value="Plug"/>
    <property type="match status" value="1"/>
</dbReference>
<dbReference type="Pfam" id="PF13715">
    <property type="entry name" value="CarbopepD_reg_2"/>
    <property type="match status" value="1"/>
</dbReference>
<dbReference type="NCBIfam" id="TIGR04056">
    <property type="entry name" value="OMP_RagA_SusC"/>
    <property type="match status" value="1"/>
</dbReference>
<evidence type="ECO:0000256" key="9">
    <source>
        <dbReference type="RuleBase" id="RU003357"/>
    </source>
</evidence>